<organism evidence="2 3">
    <name type="scientific">Nitrososphaera viennensis EN76</name>
    <dbReference type="NCBI Taxonomy" id="926571"/>
    <lineage>
        <taxon>Archaea</taxon>
        <taxon>Nitrososphaerota</taxon>
        <taxon>Nitrososphaeria</taxon>
        <taxon>Nitrososphaerales</taxon>
        <taxon>Nitrososphaeraceae</taxon>
        <taxon>Nitrososphaera</taxon>
    </lineage>
</organism>
<feature type="transmembrane region" description="Helical" evidence="1">
    <location>
        <begin position="119"/>
        <end position="141"/>
    </location>
</feature>
<accession>A0A060HQA4</accession>
<reference evidence="2 3" key="1">
    <citation type="journal article" date="2014" name="Int. J. Syst. Evol. Microbiol.">
        <title>Nitrososphaera viennensis gen. nov., sp. nov., an aerobic and mesophilic, ammonia-oxidizing archaeon from soil and a member of the archaeal phylum Thaumarchaeota.</title>
        <authorList>
            <person name="Stieglmeier M."/>
            <person name="Klingl A."/>
            <person name="Alves R.J."/>
            <person name="Rittmann S.K."/>
            <person name="Melcher M."/>
            <person name="Leisch N."/>
            <person name="Schleper C."/>
        </authorList>
    </citation>
    <scope>NUCLEOTIDE SEQUENCE [LARGE SCALE GENOMIC DNA]</scope>
    <source>
        <strain evidence="2">EN76</strain>
    </source>
</reference>
<dbReference type="EMBL" id="CP007536">
    <property type="protein sequence ID" value="AIC15357.1"/>
    <property type="molecule type" value="Genomic_DNA"/>
</dbReference>
<protein>
    <submittedName>
        <fullName evidence="2">Uncharacterized protein</fullName>
    </submittedName>
</protein>
<dbReference type="Proteomes" id="UP000027093">
    <property type="component" value="Chromosome"/>
</dbReference>
<dbReference type="AlphaFoldDB" id="A0A060HQA4"/>
<dbReference type="KEGG" id="nvn:NVIE_011260"/>
<keyword evidence="1" id="KW-0812">Transmembrane</keyword>
<name>A0A060HQA4_9ARCH</name>
<keyword evidence="3" id="KW-1185">Reference proteome</keyword>
<keyword evidence="1" id="KW-1133">Transmembrane helix</keyword>
<evidence type="ECO:0000313" key="3">
    <source>
        <dbReference type="Proteomes" id="UP000027093"/>
    </source>
</evidence>
<evidence type="ECO:0000313" key="2">
    <source>
        <dbReference type="EMBL" id="AIC15357.1"/>
    </source>
</evidence>
<sequence length="149" mass="16921">MMSIVCSTINRLKYLYYRALNMRLLRIGWMLLLATGTAILGFGFVIAAYPQISPDYSGAKEVELLRTIGVATTGMGIFGVMITLKAYRRGEKWVWFTLWYYPVFWTTHLALGLPPGNDHIHQIVFIVLSLLGLLLPVRHFFSSSKSMQS</sequence>
<keyword evidence="1" id="KW-0472">Membrane</keyword>
<evidence type="ECO:0000256" key="1">
    <source>
        <dbReference type="SAM" id="Phobius"/>
    </source>
</evidence>
<feature type="transmembrane region" description="Helical" evidence="1">
    <location>
        <begin position="93"/>
        <end position="113"/>
    </location>
</feature>
<feature type="transmembrane region" description="Helical" evidence="1">
    <location>
        <begin position="27"/>
        <end position="52"/>
    </location>
</feature>
<proteinExistence type="predicted"/>
<dbReference type="HOGENOM" id="CLU_1954558_0_0_2"/>
<gene>
    <name evidence="2" type="ORF">NVIE_011260</name>
</gene>
<feature type="transmembrane region" description="Helical" evidence="1">
    <location>
        <begin position="64"/>
        <end position="84"/>
    </location>
</feature>